<dbReference type="RefSeq" id="WP_371150753.1">
    <property type="nucleotide sequence ID" value="NZ_JBFSOO010000008.1"/>
</dbReference>
<evidence type="ECO:0000313" key="1">
    <source>
        <dbReference type="EMBL" id="MEZ6854211.1"/>
    </source>
</evidence>
<gene>
    <name evidence="1" type="ORF">AB2Z07_11840</name>
</gene>
<name>A0ABV4JTY6_9BACT</name>
<dbReference type="EMBL" id="JBFSOO010000008">
    <property type="protein sequence ID" value="MEZ6854211.1"/>
    <property type="molecule type" value="Genomic_DNA"/>
</dbReference>
<accession>A0ABV4JTY6</accession>
<protein>
    <recommendedName>
        <fullName evidence="3">Terminase small subunit</fullName>
    </recommendedName>
</protein>
<evidence type="ECO:0008006" key="3">
    <source>
        <dbReference type="Google" id="ProtNLM"/>
    </source>
</evidence>
<organism evidence="1 2">
    <name type="scientific">Halodesulfovibrio aestuarii</name>
    <dbReference type="NCBI Taxonomy" id="126333"/>
    <lineage>
        <taxon>Bacteria</taxon>
        <taxon>Pseudomonadati</taxon>
        <taxon>Thermodesulfobacteriota</taxon>
        <taxon>Desulfovibrionia</taxon>
        <taxon>Desulfovibrionales</taxon>
        <taxon>Desulfovibrionaceae</taxon>
        <taxon>Halodesulfovibrio</taxon>
    </lineage>
</organism>
<keyword evidence="2" id="KW-1185">Reference proteome</keyword>
<sequence>MTEPRIFTSVPDMLAYLNNDLGKSIKKSTLYSRLNKDKVIRKQADGSVLQKDLDAFAATLDNIAPSESEIGKNTKLQERKYLAEIHRIEEQGKREEIKRKREEGLLIPREEVETEMATRAVVLEDGLKSRFERDVVKIIETASGDPNKSVAVLNLLGEMVDAALNEYSQEILLEVEFVESVDESDADEA</sequence>
<dbReference type="Proteomes" id="UP001568358">
    <property type="component" value="Unassembled WGS sequence"/>
</dbReference>
<proteinExistence type="predicted"/>
<comment type="caution">
    <text evidence="1">The sequence shown here is derived from an EMBL/GenBank/DDBJ whole genome shotgun (WGS) entry which is preliminary data.</text>
</comment>
<reference evidence="1 2" key="1">
    <citation type="submission" date="2024-07" db="EMBL/GenBank/DDBJ databases">
        <title>Active virus-host system and metabolic interactions in a Lokiarchaeon culture.</title>
        <authorList>
            <person name="Ponce Toledo R.I."/>
            <person name="Rodrigues Oliveira T."/>
            <person name="Schleper C."/>
        </authorList>
    </citation>
    <scope>NUCLEOTIDE SEQUENCE [LARGE SCALE GENOMIC DNA]</scope>
    <source>
        <strain evidence="1 2">B35</strain>
    </source>
</reference>
<evidence type="ECO:0000313" key="2">
    <source>
        <dbReference type="Proteomes" id="UP001568358"/>
    </source>
</evidence>